<comment type="caution">
    <text evidence="2">The sequence shown here is derived from an EMBL/GenBank/DDBJ whole genome shotgun (WGS) entry which is preliminary data.</text>
</comment>
<protein>
    <recommendedName>
        <fullName evidence="4">Transcription factor domain-containing protein</fullName>
    </recommendedName>
</protein>
<name>A0A9P4UHP2_9PLEO</name>
<evidence type="ECO:0008006" key="4">
    <source>
        <dbReference type="Google" id="ProtNLM"/>
    </source>
</evidence>
<accession>A0A9P4UHP2</accession>
<feature type="region of interest" description="Disordered" evidence="1">
    <location>
        <begin position="17"/>
        <end position="109"/>
    </location>
</feature>
<organism evidence="2 3">
    <name type="scientific">Karstenula rhodostoma CBS 690.94</name>
    <dbReference type="NCBI Taxonomy" id="1392251"/>
    <lineage>
        <taxon>Eukaryota</taxon>
        <taxon>Fungi</taxon>
        <taxon>Dikarya</taxon>
        <taxon>Ascomycota</taxon>
        <taxon>Pezizomycotina</taxon>
        <taxon>Dothideomycetes</taxon>
        <taxon>Pleosporomycetidae</taxon>
        <taxon>Pleosporales</taxon>
        <taxon>Massarineae</taxon>
        <taxon>Didymosphaeriaceae</taxon>
        <taxon>Karstenula</taxon>
    </lineage>
</organism>
<gene>
    <name evidence="2" type="ORF">P171DRAFT_427131</name>
</gene>
<evidence type="ECO:0000313" key="3">
    <source>
        <dbReference type="Proteomes" id="UP000799764"/>
    </source>
</evidence>
<dbReference type="Proteomes" id="UP000799764">
    <property type="component" value="Unassembled WGS sequence"/>
</dbReference>
<evidence type="ECO:0000313" key="2">
    <source>
        <dbReference type="EMBL" id="KAF2450846.1"/>
    </source>
</evidence>
<dbReference type="OrthoDB" id="5958943at2759"/>
<dbReference type="EMBL" id="MU001493">
    <property type="protein sequence ID" value="KAF2450846.1"/>
    <property type="molecule type" value="Genomic_DNA"/>
</dbReference>
<keyword evidence="3" id="KW-1185">Reference proteome</keyword>
<reference evidence="2" key="1">
    <citation type="journal article" date="2020" name="Stud. Mycol.">
        <title>101 Dothideomycetes genomes: a test case for predicting lifestyles and emergence of pathogens.</title>
        <authorList>
            <person name="Haridas S."/>
            <person name="Albert R."/>
            <person name="Binder M."/>
            <person name="Bloem J."/>
            <person name="Labutti K."/>
            <person name="Salamov A."/>
            <person name="Andreopoulos B."/>
            <person name="Baker S."/>
            <person name="Barry K."/>
            <person name="Bills G."/>
            <person name="Bluhm B."/>
            <person name="Cannon C."/>
            <person name="Castanera R."/>
            <person name="Culley D."/>
            <person name="Daum C."/>
            <person name="Ezra D."/>
            <person name="Gonzalez J."/>
            <person name="Henrissat B."/>
            <person name="Kuo A."/>
            <person name="Liang C."/>
            <person name="Lipzen A."/>
            <person name="Lutzoni F."/>
            <person name="Magnuson J."/>
            <person name="Mondo S."/>
            <person name="Nolan M."/>
            <person name="Ohm R."/>
            <person name="Pangilinan J."/>
            <person name="Park H.-J."/>
            <person name="Ramirez L."/>
            <person name="Alfaro M."/>
            <person name="Sun H."/>
            <person name="Tritt A."/>
            <person name="Yoshinaga Y."/>
            <person name="Zwiers L.-H."/>
            <person name="Turgeon B."/>
            <person name="Goodwin S."/>
            <person name="Spatafora J."/>
            <person name="Crous P."/>
            <person name="Grigoriev I."/>
        </authorList>
    </citation>
    <scope>NUCLEOTIDE SEQUENCE</scope>
    <source>
        <strain evidence="2">CBS 690.94</strain>
    </source>
</reference>
<feature type="compositionally biased region" description="Polar residues" evidence="1">
    <location>
        <begin position="68"/>
        <end position="91"/>
    </location>
</feature>
<proteinExistence type="predicted"/>
<dbReference type="AlphaFoldDB" id="A0A9P4UHP2"/>
<evidence type="ECO:0000256" key="1">
    <source>
        <dbReference type="SAM" id="MobiDB-lite"/>
    </source>
</evidence>
<feature type="compositionally biased region" description="Basic and acidic residues" evidence="1">
    <location>
        <begin position="25"/>
        <end position="40"/>
    </location>
</feature>
<sequence>MDIGNAEDVQWMKQARSRGCNNLRNETRSSHAGPLEHEDAGEPLPPRPVSTREGRSRNRGISPECPASHTSTPGVDEGQTQASTLSSTGSGRTDIADRSEAQSPHPKQPEEVLTLWAKCVFQYGFEANFGLLLGRYGCPFVDDPNSELNVPLLELVKRLDVENRLEEPWTPVSMTASGLEVPTMNSVMEDQSSCPSIRSPTVIEKCLDRAILAFTARWFALALRTTGLDESVTSSWRSSRSDMVVLLNQVSYRSVLALYLFAQTPVPAGVHEEEELAGINGPVCMHTALMHIQKLRQRCDPVKKGQLNITQPFLDLESRAYWAAVMWDTADAMSSDMRTLLTSGLNGACSEPAWRLSKAFLVGSFGTATEDWCANGFEVTDEGASRIIGAASVCQTLMWKNITSLKEALREGVDEETVLWVWGSLQETLGMFRKSNRPLLGACERRLHFLSRGNRFGWFQITLQYCIGMMILFEALQVAKRSDLVQQLLDVRKEVEHESFAILKFGTDHVYDMPTQDFIGSEGASISATQSMKLSFMALYAFPHLVVTLAQMMCRVAVQKRRAEELDGAGFAHLSSIVMGSLEQLPKSSRVTRAAMRDLDAVVGEAML</sequence>